<dbReference type="SUPFAM" id="SSF51261">
    <property type="entry name" value="Duplicated hybrid motif"/>
    <property type="match status" value="1"/>
</dbReference>
<name>A0A1F5SEB6_9BACT</name>
<dbReference type="InterPro" id="IPR011055">
    <property type="entry name" value="Dup_hybrid_motif"/>
</dbReference>
<accession>A0A1F5SEB6</accession>
<dbReference type="GO" id="GO:0004222">
    <property type="term" value="F:metalloendopeptidase activity"/>
    <property type="evidence" value="ECO:0007669"/>
    <property type="project" value="TreeGrafter"/>
</dbReference>
<feature type="domain" description="M23ase beta-sheet core" evidence="1">
    <location>
        <begin position="52"/>
        <end position="167"/>
    </location>
</feature>
<dbReference type="PANTHER" id="PTHR21666:SF270">
    <property type="entry name" value="MUREIN HYDROLASE ACTIVATOR ENVC"/>
    <property type="match status" value="1"/>
</dbReference>
<evidence type="ECO:0000259" key="1">
    <source>
        <dbReference type="Pfam" id="PF01551"/>
    </source>
</evidence>
<reference evidence="2 3" key="1">
    <citation type="journal article" date="2016" name="Nat. Commun.">
        <title>Thousands of microbial genomes shed light on interconnected biogeochemical processes in an aquifer system.</title>
        <authorList>
            <person name="Anantharaman K."/>
            <person name="Brown C.T."/>
            <person name="Hug L.A."/>
            <person name="Sharon I."/>
            <person name="Castelle C.J."/>
            <person name="Probst A.J."/>
            <person name="Thomas B.C."/>
            <person name="Singh A."/>
            <person name="Wilkins M.J."/>
            <person name="Karaoz U."/>
            <person name="Brodie E.L."/>
            <person name="Williams K.H."/>
            <person name="Hubbard S.S."/>
            <person name="Banfield J.F."/>
        </authorList>
    </citation>
    <scope>NUCLEOTIDE SEQUENCE [LARGE SCALE GENOMIC DNA]</scope>
</reference>
<protein>
    <recommendedName>
        <fullName evidence="1">M23ase beta-sheet core domain-containing protein</fullName>
    </recommendedName>
</protein>
<dbReference type="AlphaFoldDB" id="A0A1F5SEB6"/>
<dbReference type="InterPro" id="IPR016047">
    <property type="entry name" value="M23ase_b-sheet_dom"/>
</dbReference>
<gene>
    <name evidence="2" type="ORF">A2227_07010</name>
</gene>
<evidence type="ECO:0000313" key="3">
    <source>
        <dbReference type="Proteomes" id="UP000178367"/>
    </source>
</evidence>
<dbReference type="InterPro" id="IPR050570">
    <property type="entry name" value="Cell_wall_metabolism_enzyme"/>
</dbReference>
<dbReference type="Gene3D" id="2.70.70.10">
    <property type="entry name" value="Glucose Permease (Domain IIA)"/>
    <property type="match status" value="1"/>
</dbReference>
<proteinExistence type="predicted"/>
<dbReference type="STRING" id="1797994.A2227_07010"/>
<dbReference type="EMBL" id="MFGB01000023">
    <property type="protein sequence ID" value="OGF25070.1"/>
    <property type="molecule type" value="Genomic_DNA"/>
</dbReference>
<dbReference type="Pfam" id="PF01551">
    <property type="entry name" value="Peptidase_M23"/>
    <property type="match status" value="1"/>
</dbReference>
<dbReference type="Proteomes" id="UP000178367">
    <property type="component" value="Unassembled WGS sequence"/>
</dbReference>
<evidence type="ECO:0000313" key="2">
    <source>
        <dbReference type="EMBL" id="OGF25070.1"/>
    </source>
</evidence>
<dbReference type="CDD" id="cd12797">
    <property type="entry name" value="M23_peptidase"/>
    <property type="match status" value="1"/>
</dbReference>
<comment type="caution">
    <text evidence="2">The sequence shown here is derived from an EMBL/GenBank/DDBJ whole genome shotgun (WGS) entry which is preliminary data.</text>
</comment>
<sequence length="330" mass="35989">MKKTGVFIVLLSIFNFIIIFPVRASEIRPIFFPTERRAVLTESFGDPRSGHAHEGEDIMGERMMPLYAAVDGRVADLVDPESSWGYAITLKDADGFTYHYLHVNNDTPGTDDGRGGTGHAYAPGIKEGTEVSRGDLIGWMGDSGNAEAAGPHLHFEIRQPDKTPIDPYPSLAAALNPVIDYDIKEAGLLSPDINADKGLSAKAASACVSGSLVKLSGLPAVYYCGADGRRYVFPNEKIYFSWYGGFGDVTEISVDQMASIPLGGNATYRPGTRMVKVQTDPRVYAVARGGELRWIRSAETAAALYGDDWKKKVDDLPDSFFFDYKIGQDI</sequence>
<dbReference type="PANTHER" id="PTHR21666">
    <property type="entry name" value="PEPTIDASE-RELATED"/>
    <property type="match status" value="1"/>
</dbReference>
<organism evidence="2 3">
    <name type="scientific">Candidatus Falkowbacteria bacterium RIFOXYA2_FULL_47_19</name>
    <dbReference type="NCBI Taxonomy" id="1797994"/>
    <lineage>
        <taxon>Bacteria</taxon>
        <taxon>Candidatus Falkowiibacteriota</taxon>
    </lineage>
</organism>